<accession>A0A0P1AUR2</accession>
<dbReference type="GeneID" id="59052695"/>
<evidence type="ECO:0000313" key="1">
    <source>
        <dbReference type="EMBL" id="CEG45090.1"/>
    </source>
</evidence>
<organism evidence="1 2">
    <name type="scientific">Plasmopara halstedii</name>
    <name type="common">Downy mildew of sunflower</name>
    <dbReference type="NCBI Taxonomy" id="4781"/>
    <lineage>
        <taxon>Eukaryota</taxon>
        <taxon>Sar</taxon>
        <taxon>Stramenopiles</taxon>
        <taxon>Oomycota</taxon>
        <taxon>Peronosporomycetes</taxon>
        <taxon>Peronosporales</taxon>
        <taxon>Peronosporaceae</taxon>
        <taxon>Plasmopara</taxon>
    </lineage>
</organism>
<name>A0A0P1AUR2_PLAHL</name>
<dbReference type="EMBL" id="CCYD01001551">
    <property type="protein sequence ID" value="CEG45090.1"/>
    <property type="molecule type" value="Genomic_DNA"/>
</dbReference>
<dbReference type="RefSeq" id="XP_036263326.1">
    <property type="nucleotide sequence ID" value="XM_036407065.1"/>
</dbReference>
<protein>
    <submittedName>
        <fullName evidence="1">Uncharacterized protein</fullName>
    </submittedName>
</protein>
<sequence length="77" mass="8743">MSTTWITIKYASLHSEQLVYPCTRKDLLDVLHTAQDADVKSVTLARLLRGRHLLQIFSAISALLEFASCLTKLAWRI</sequence>
<evidence type="ECO:0000313" key="2">
    <source>
        <dbReference type="Proteomes" id="UP000054928"/>
    </source>
</evidence>
<dbReference type="AlphaFoldDB" id="A0A0P1AUR2"/>
<reference evidence="2" key="1">
    <citation type="submission" date="2014-09" db="EMBL/GenBank/DDBJ databases">
        <authorList>
            <person name="Sharma Rahul"/>
            <person name="Thines Marco"/>
        </authorList>
    </citation>
    <scope>NUCLEOTIDE SEQUENCE [LARGE SCALE GENOMIC DNA]</scope>
</reference>
<keyword evidence="2" id="KW-1185">Reference proteome</keyword>
<proteinExistence type="predicted"/>
<dbReference type="Proteomes" id="UP000054928">
    <property type="component" value="Unassembled WGS sequence"/>
</dbReference>